<dbReference type="Proteomes" id="UP001626603">
    <property type="component" value="Chromosome"/>
</dbReference>
<keyword evidence="2" id="KW-1185">Reference proteome</keyword>
<gene>
    <name evidence="1" type="ORF">R6Y95_09285</name>
</gene>
<evidence type="ECO:0000313" key="1">
    <source>
        <dbReference type="EMBL" id="WOX55652.1"/>
    </source>
</evidence>
<reference evidence="1 2" key="1">
    <citation type="submission" date="2023-10" db="EMBL/GenBank/DDBJ databases">
        <title>The complete genome sequence of Methanoculleus palmolei DSM 4273.</title>
        <authorList>
            <person name="Lai S.-J."/>
            <person name="You Y.-T."/>
            <person name="Chen S.-C."/>
        </authorList>
    </citation>
    <scope>NUCLEOTIDE SEQUENCE [LARGE SCALE GENOMIC DNA]</scope>
    <source>
        <strain evidence="1 2">DSM 4273</strain>
    </source>
</reference>
<organism evidence="1 2">
    <name type="scientific">Methanoculleus palmolei</name>
    <dbReference type="NCBI Taxonomy" id="72612"/>
    <lineage>
        <taxon>Archaea</taxon>
        <taxon>Methanobacteriati</taxon>
        <taxon>Methanobacteriota</taxon>
        <taxon>Stenosarchaea group</taxon>
        <taxon>Methanomicrobia</taxon>
        <taxon>Methanomicrobiales</taxon>
        <taxon>Methanomicrobiaceae</taxon>
        <taxon>Methanoculleus</taxon>
    </lineage>
</organism>
<sequence>MEEVRRILAWAVNEAATPETRESNGREISAYIPESDRLTACAVTVDRTISTGYPVAVDGVVHEVRLHGVEEWANGIEGQIVGSLDDAVMRFFDVRYYRNAGAYRTGDTYPFALAAFVYVLYRAEPRTIADRGGREVVTRNMAAYVPLPEGDIDDFAFYSPVKDVERVRFCGKTFYRLIVPLCRLRDEDGEYRRDIDIALYAAEYVTGGYVPRVGDDIQGVLWMQGALSPRRGRDR</sequence>
<accession>A0ABD8A9C7</accession>
<name>A0ABD8A9C7_9EURY</name>
<dbReference type="EMBL" id="CP137641">
    <property type="protein sequence ID" value="WOX55652.1"/>
    <property type="molecule type" value="Genomic_DNA"/>
</dbReference>
<dbReference type="AlphaFoldDB" id="A0ABD8A9C7"/>
<proteinExistence type="predicted"/>
<protein>
    <submittedName>
        <fullName evidence="1">Uncharacterized protein</fullName>
    </submittedName>
</protein>
<evidence type="ECO:0000313" key="2">
    <source>
        <dbReference type="Proteomes" id="UP001626603"/>
    </source>
</evidence>